<organism evidence="1 2">
    <name type="scientific">Pluteus cervinus</name>
    <dbReference type="NCBI Taxonomy" id="181527"/>
    <lineage>
        <taxon>Eukaryota</taxon>
        <taxon>Fungi</taxon>
        <taxon>Dikarya</taxon>
        <taxon>Basidiomycota</taxon>
        <taxon>Agaricomycotina</taxon>
        <taxon>Agaricomycetes</taxon>
        <taxon>Agaricomycetidae</taxon>
        <taxon>Agaricales</taxon>
        <taxon>Pluteineae</taxon>
        <taxon>Pluteaceae</taxon>
        <taxon>Pluteus</taxon>
    </lineage>
</organism>
<dbReference type="Proteomes" id="UP000308600">
    <property type="component" value="Unassembled WGS sequence"/>
</dbReference>
<gene>
    <name evidence="1" type="ORF">BDN72DRAFT_830745</name>
</gene>
<proteinExistence type="predicted"/>
<sequence>MPYKLSATLITHTADVRALSSPTNDLILSASRDSTAVAWNRSSSTSQFEAGSVIKASARYVNAIAYIPPTPETPKGFVVTGGQDTSINIFSLDSAKDEPIYTLLGHSENICALDVSPGGTIISGSWDSTAKVWKGFQLAHDLRGHQYSVWAVLIVDEDQYLTGSADKTIKLWQGQKLVQTFTGHQDAVRGLALMPDIGFASCSNDSEIRVWTLGGDVVYTLSGHTSFVYSLSVLPNGDIVSSGEDRSVRVWQDGECKQVIVHPAISVWAVSTLPNGDIVSGSSDGVVRVFSASEERWASAEDLKEYDEKVASQALPSQQVGDVKKSDLPGLEALTQPGSKPGEVKMIRNEGGLVEAYQWDATASTWQKIGEVVDAVGQGRKQLYQGKEYDYVFDVDIQDGVPPLKLPYNASDNPYTAAQNFLATNDLPATYIDEVVRFIEKNTSGVNIGAASEDYVDPFTGASRYRAAPATQAASSEYMDPFTGASRYRSTGTPQVPPAVAPSSNFGDPFTGASRYVAAGQAPVPAPPPPATSTRILPVVGALAFKQANVPAMQGKLFQFDDALRNEITTSSMAMYPDELTAVEETFTYLAAVASTGSQQPSTRLNATHIEPVIQILERWPVSQLFPVIDLGRLLVGFSSDAFDATRKYRFLSVLFAAAEWERSWELPVPKARETNILLVLRTLANSFLDDSAMADEAWGEEVLKGLSQAPYAALNKTQRVTLATILFNISCYNLRSPVSATFLEKLASHIFVILENEKADSEAVYRALVGLGNLAYAGKTKGARLGSAQSSKTKELLRALPTAFSSEERIQNVKKDILVLLA</sequence>
<accession>A0ACD3BCY2</accession>
<evidence type="ECO:0000313" key="1">
    <source>
        <dbReference type="EMBL" id="TFK76208.1"/>
    </source>
</evidence>
<name>A0ACD3BCY2_9AGAR</name>
<evidence type="ECO:0000313" key="2">
    <source>
        <dbReference type="Proteomes" id="UP000308600"/>
    </source>
</evidence>
<keyword evidence="2" id="KW-1185">Reference proteome</keyword>
<reference evidence="1 2" key="1">
    <citation type="journal article" date="2019" name="Nat. Ecol. Evol.">
        <title>Megaphylogeny resolves global patterns of mushroom evolution.</title>
        <authorList>
            <person name="Varga T."/>
            <person name="Krizsan K."/>
            <person name="Foldi C."/>
            <person name="Dima B."/>
            <person name="Sanchez-Garcia M."/>
            <person name="Sanchez-Ramirez S."/>
            <person name="Szollosi G.J."/>
            <person name="Szarkandi J.G."/>
            <person name="Papp V."/>
            <person name="Albert L."/>
            <person name="Andreopoulos W."/>
            <person name="Angelini C."/>
            <person name="Antonin V."/>
            <person name="Barry K.W."/>
            <person name="Bougher N.L."/>
            <person name="Buchanan P."/>
            <person name="Buyck B."/>
            <person name="Bense V."/>
            <person name="Catcheside P."/>
            <person name="Chovatia M."/>
            <person name="Cooper J."/>
            <person name="Damon W."/>
            <person name="Desjardin D."/>
            <person name="Finy P."/>
            <person name="Geml J."/>
            <person name="Haridas S."/>
            <person name="Hughes K."/>
            <person name="Justo A."/>
            <person name="Karasinski D."/>
            <person name="Kautmanova I."/>
            <person name="Kiss B."/>
            <person name="Kocsube S."/>
            <person name="Kotiranta H."/>
            <person name="LaButti K.M."/>
            <person name="Lechner B.E."/>
            <person name="Liimatainen K."/>
            <person name="Lipzen A."/>
            <person name="Lukacs Z."/>
            <person name="Mihaltcheva S."/>
            <person name="Morgado L.N."/>
            <person name="Niskanen T."/>
            <person name="Noordeloos M.E."/>
            <person name="Ohm R.A."/>
            <person name="Ortiz-Santana B."/>
            <person name="Ovrebo C."/>
            <person name="Racz N."/>
            <person name="Riley R."/>
            <person name="Savchenko A."/>
            <person name="Shiryaev A."/>
            <person name="Soop K."/>
            <person name="Spirin V."/>
            <person name="Szebenyi C."/>
            <person name="Tomsovsky M."/>
            <person name="Tulloss R.E."/>
            <person name="Uehling J."/>
            <person name="Grigoriev I.V."/>
            <person name="Vagvolgyi C."/>
            <person name="Papp T."/>
            <person name="Martin F.M."/>
            <person name="Miettinen O."/>
            <person name="Hibbett D.S."/>
            <person name="Nagy L.G."/>
        </authorList>
    </citation>
    <scope>NUCLEOTIDE SEQUENCE [LARGE SCALE GENOMIC DNA]</scope>
    <source>
        <strain evidence="1 2">NL-1719</strain>
    </source>
</reference>
<dbReference type="EMBL" id="ML208260">
    <property type="protein sequence ID" value="TFK76208.1"/>
    <property type="molecule type" value="Genomic_DNA"/>
</dbReference>
<protein>
    <submittedName>
        <fullName evidence="1">Phospholipase A-2-activating protein</fullName>
    </submittedName>
</protein>